<reference evidence="1" key="1">
    <citation type="submission" date="2018-11" db="EMBL/GenBank/DDBJ databases">
        <authorList>
            <person name="Alioto T."/>
            <person name="Alioto T."/>
        </authorList>
    </citation>
    <scope>NUCLEOTIDE SEQUENCE</scope>
</reference>
<evidence type="ECO:0000313" key="2">
    <source>
        <dbReference type="Proteomes" id="UP000596742"/>
    </source>
</evidence>
<dbReference type="PANTHER" id="PTHR47510">
    <property type="entry name" value="REVERSE TRANSCRIPTASE DOMAIN-CONTAINING PROTEIN"/>
    <property type="match status" value="1"/>
</dbReference>
<organism evidence="1 2">
    <name type="scientific">Mytilus galloprovincialis</name>
    <name type="common">Mediterranean mussel</name>
    <dbReference type="NCBI Taxonomy" id="29158"/>
    <lineage>
        <taxon>Eukaryota</taxon>
        <taxon>Metazoa</taxon>
        <taxon>Spiralia</taxon>
        <taxon>Lophotrochozoa</taxon>
        <taxon>Mollusca</taxon>
        <taxon>Bivalvia</taxon>
        <taxon>Autobranchia</taxon>
        <taxon>Pteriomorphia</taxon>
        <taxon>Mytilida</taxon>
        <taxon>Mytiloidea</taxon>
        <taxon>Mytilidae</taxon>
        <taxon>Mytilinae</taxon>
        <taxon>Mytilus</taxon>
    </lineage>
</organism>
<keyword evidence="2" id="KW-1185">Reference proteome</keyword>
<gene>
    <name evidence="1" type="ORF">MGAL_10B068405</name>
</gene>
<dbReference type="OrthoDB" id="425681at2759"/>
<evidence type="ECO:0000313" key="1">
    <source>
        <dbReference type="EMBL" id="VDH92073.1"/>
    </source>
</evidence>
<dbReference type="Proteomes" id="UP000596742">
    <property type="component" value="Unassembled WGS sequence"/>
</dbReference>
<dbReference type="AlphaFoldDB" id="A0A8B6BLX9"/>
<sequence length="314" mass="36493">MLQRIKQSPSAVLILLLNRIGHLVLIIYKIAHEKERTLRKVWVIDGRPRGMHYDSYKLYKRAKHEFRNIQQAAYEQYIQQTNDDINKAAACDIRLFWKLIKRNKAVSSKIYPEIIQDDNICNTPESIANAFMDYFSKLYQPDSDEMYDNDTRQQIELDYNKILKCCYEQNVYLPGGIIKESEVDGIIKLLKRRKASGHDKIQHEHLLYGGHTLVRCLTSLFNLVVSKGRIPNGWKLGLLVPLFKGNNKPKTSPDSYRPITLLPCVLKVFEHVIKSRLLLYVFDGSVFPNPQQQGFQKYLGCLTASFNLHENYIS</sequence>
<name>A0A8B6BLX9_MYTGA</name>
<protein>
    <recommendedName>
        <fullName evidence="3">Reverse transcriptase domain-containing protein</fullName>
    </recommendedName>
</protein>
<dbReference type="EMBL" id="UYJE01000300">
    <property type="protein sequence ID" value="VDH92073.1"/>
    <property type="molecule type" value="Genomic_DNA"/>
</dbReference>
<evidence type="ECO:0008006" key="3">
    <source>
        <dbReference type="Google" id="ProtNLM"/>
    </source>
</evidence>
<dbReference type="PANTHER" id="PTHR47510:SF3">
    <property type="entry name" value="ENDO_EXONUCLEASE_PHOSPHATASE DOMAIN-CONTAINING PROTEIN"/>
    <property type="match status" value="1"/>
</dbReference>
<accession>A0A8B6BLX9</accession>
<comment type="caution">
    <text evidence="1">The sequence shown here is derived from an EMBL/GenBank/DDBJ whole genome shotgun (WGS) entry which is preliminary data.</text>
</comment>
<proteinExistence type="predicted"/>